<evidence type="ECO:0000256" key="1">
    <source>
        <dbReference type="SAM" id="MobiDB-lite"/>
    </source>
</evidence>
<keyword evidence="3" id="KW-1185">Reference proteome</keyword>
<name>A0A2R6WQZ2_MARPO</name>
<evidence type="ECO:0000313" key="2">
    <source>
        <dbReference type="EMBL" id="PTQ36288.1"/>
    </source>
</evidence>
<evidence type="ECO:0000313" key="3">
    <source>
        <dbReference type="Proteomes" id="UP000244005"/>
    </source>
</evidence>
<dbReference type="AlphaFoldDB" id="A0A2R6WQZ2"/>
<accession>A0A2R6WQZ2</accession>
<feature type="compositionally biased region" description="Basic and acidic residues" evidence="1">
    <location>
        <begin position="82"/>
        <end position="91"/>
    </location>
</feature>
<proteinExistence type="predicted"/>
<feature type="compositionally biased region" description="Basic and acidic residues" evidence="1">
    <location>
        <begin position="51"/>
        <end position="74"/>
    </location>
</feature>
<organism evidence="2 3">
    <name type="scientific">Marchantia polymorpha</name>
    <name type="common">Common liverwort</name>
    <name type="synonym">Marchantia aquatica</name>
    <dbReference type="NCBI Taxonomy" id="3197"/>
    <lineage>
        <taxon>Eukaryota</taxon>
        <taxon>Viridiplantae</taxon>
        <taxon>Streptophyta</taxon>
        <taxon>Embryophyta</taxon>
        <taxon>Marchantiophyta</taxon>
        <taxon>Marchantiopsida</taxon>
        <taxon>Marchantiidae</taxon>
        <taxon>Marchantiales</taxon>
        <taxon>Marchantiaceae</taxon>
        <taxon>Marchantia</taxon>
    </lineage>
</organism>
<dbReference type="Proteomes" id="UP000244005">
    <property type="component" value="Unassembled WGS sequence"/>
</dbReference>
<reference evidence="3" key="1">
    <citation type="journal article" date="2017" name="Cell">
        <title>Insights into land plant evolution garnered from the Marchantia polymorpha genome.</title>
        <authorList>
            <person name="Bowman J.L."/>
            <person name="Kohchi T."/>
            <person name="Yamato K.T."/>
            <person name="Jenkins J."/>
            <person name="Shu S."/>
            <person name="Ishizaki K."/>
            <person name="Yamaoka S."/>
            <person name="Nishihama R."/>
            <person name="Nakamura Y."/>
            <person name="Berger F."/>
            <person name="Adam C."/>
            <person name="Aki S.S."/>
            <person name="Althoff F."/>
            <person name="Araki T."/>
            <person name="Arteaga-Vazquez M.A."/>
            <person name="Balasubrmanian S."/>
            <person name="Barry K."/>
            <person name="Bauer D."/>
            <person name="Boehm C.R."/>
            <person name="Briginshaw L."/>
            <person name="Caballero-Perez J."/>
            <person name="Catarino B."/>
            <person name="Chen F."/>
            <person name="Chiyoda S."/>
            <person name="Chovatia M."/>
            <person name="Davies K.M."/>
            <person name="Delmans M."/>
            <person name="Demura T."/>
            <person name="Dierschke T."/>
            <person name="Dolan L."/>
            <person name="Dorantes-Acosta A.E."/>
            <person name="Eklund D.M."/>
            <person name="Florent S.N."/>
            <person name="Flores-Sandoval E."/>
            <person name="Fujiyama A."/>
            <person name="Fukuzawa H."/>
            <person name="Galik B."/>
            <person name="Grimanelli D."/>
            <person name="Grimwood J."/>
            <person name="Grossniklaus U."/>
            <person name="Hamada T."/>
            <person name="Haseloff J."/>
            <person name="Hetherington A.J."/>
            <person name="Higo A."/>
            <person name="Hirakawa Y."/>
            <person name="Hundley H.N."/>
            <person name="Ikeda Y."/>
            <person name="Inoue K."/>
            <person name="Inoue S.I."/>
            <person name="Ishida S."/>
            <person name="Jia Q."/>
            <person name="Kakita M."/>
            <person name="Kanazawa T."/>
            <person name="Kawai Y."/>
            <person name="Kawashima T."/>
            <person name="Kennedy M."/>
            <person name="Kinose K."/>
            <person name="Kinoshita T."/>
            <person name="Kohara Y."/>
            <person name="Koide E."/>
            <person name="Komatsu K."/>
            <person name="Kopischke S."/>
            <person name="Kubo M."/>
            <person name="Kyozuka J."/>
            <person name="Lagercrantz U."/>
            <person name="Lin S.S."/>
            <person name="Lindquist E."/>
            <person name="Lipzen A.M."/>
            <person name="Lu C.W."/>
            <person name="De Luna E."/>
            <person name="Martienssen R.A."/>
            <person name="Minamino N."/>
            <person name="Mizutani M."/>
            <person name="Mizutani M."/>
            <person name="Mochizuki N."/>
            <person name="Monte I."/>
            <person name="Mosher R."/>
            <person name="Nagasaki H."/>
            <person name="Nakagami H."/>
            <person name="Naramoto S."/>
            <person name="Nishitani K."/>
            <person name="Ohtani M."/>
            <person name="Okamoto T."/>
            <person name="Okumura M."/>
            <person name="Phillips J."/>
            <person name="Pollak B."/>
            <person name="Reinders A."/>
            <person name="Rovekamp M."/>
            <person name="Sano R."/>
            <person name="Sawa S."/>
            <person name="Schmid M.W."/>
            <person name="Shirakawa M."/>
            <person name="Solano R."/>
            <person name="Spunde A."/>
            <person name="Suetsugu N."/>
            <person name="Sugano S."/>
            <person name="Sugiyama A."/>
            <person name="Sun R."/>
            <person name="Suzuki Y."/>
            <person name="Takenaka M."/>
            <person name="Takezawa D."/>
            <person name="Tomogane H."/>
            <person name="Tsuzuki M."/>
            <person name="Ueda T."/>
            <person name="Umeda M."/>
            <person name="Ward J.M."/>
            <person name="Watanabe Y."/>
            <person name="Yazaki K."/>
            <person name="Yokoyama R."/>
            <person name="Yoshitake Y."/>
            <person name="Yotsui I."/>
            <person name="Zachgo S."/>
            <person name="Schmutz J."/>
        </authorList>
    </citation>
    <scope>NUCLEOTIDE SEQUENCE [LARGE SCALE GENOMIC DNA]</scope>
    <source>
        <strain evidence="3">Tak-1</strain>
    </source>
</reference>
<feature type="region of interest" description="Disordered" evidence="1">
    <location>
        <begin position="46"/>
        <end position="190"/>
    </location>
</feature>
<gene>
    <name evidence="2" type="ORF">MARPO_0065s0084</name>
</gene>
<protein>
    <submittedName>
        <fullName evidence="2">Uncharacterized protein</fullName>
    </submittedName>
</protein>
<dbReference type="EMBL" id="KZ772737">
    <property type="protein sequence ID" value="PTQ36288.1"/>
    <property type="molecule type" value="Genomic_DNA"/>
</dbReference>
<sequence>MMRQSMVGKDDEISGKRRSEFWRYCPWLELGEAALRDLLLLVSALSDAPGGDERKGERRSGSRGERGGEERRGEEEEEEEGGREGGRRGEGGGEGGGVGRQRRGAGFTCPLRFSGRTSCTGADCAGGVGWGTVSSETRRKTRRSAAAAVRGEEDCGGRKAGGNAAEEEEEEEESGRGNVQVTTMEKRDGL</sequence>